<evidence type="ECO:0000256" key="4">
    <source>
        <dbReference type="ARBA" id="ARBA00023125"/>
    </source>
</evidence>
<keyword evidence="4" id="KW-0238">DNA-binding</keyword>
<dbReference type="Pfam" id="PF04542">
    <property type="entry name" value="Sigma70_r2"/>
    <property type="match status" value="1"/>
</dbReference>
<dbReference type="Gene3D" id="1.10.10.10">
    <property type="entry name" value="Winged helix-like DNA-binding domain superfamily/Winged helix DNA-binding domain"/>
    <property type="match status" value="1"/>
</dbReference>
<evidence type="ECO:0000256" key="2">
    <source>
        <dbReference type="ARBA" id="ARBA00023015"/>
    </source>
</evidence>
<dbReference type="InterPro" id="IPR039425">
    <property type="entry name" value="RNA_pol_sigma-70-like"/>
</dbReference>
<evidence type="ECO:0000256" key="3">
    <source>
        <dbReference type="ARBA" id="ARBA00023082"/>
    </source>
</evidence>
<dbReference type="InterPro" id="IPR014284">
    <property type="entry name" value="RNA_pol_sigma-70_dom"/>
</dbReference>
<dbReference type="SUPFAM" id="SSF88659">
    <property type="entry name" value="Sigma3 and sigma4 domains of RNA polymerase sigma factors"/>
    <property type="match status" value="1"/>
</dbReference>
<dbReference type="CDD" id="cd06171">
    <property type="entry name" value="Sigma70_r4"/>
    <property type="match status" value="1"/>
</dbReference>
<organism evidence="8 9">
    <name type="scientific">Pendulispora brunnea</name>
    <dbReference type="NCBI Taxonomy" id="2905690"/>
    <lineage>
        <taxon>Bacteria</taxon>
        <taxon>Pseudomonadati</taxon>
        <taxon>Myxococcota</taxon>
        <taxon>Myxococcia</taxon>
        <taxon>Myxococcales</taxon>
        <taxon>Sorangiineae</taxon>
        <taxon>Pendulisporaceae</taxon>
        <taxon>Pendulispora</taxon>
    </lineage>
</organism>
<evidence type="ECO:0000259" key="6">
    <source>
        <dbReference type="Pfam" id="PF04542"/>
    </source>
</evidence>
<dbReference type="PANTHER" id="PTHR43133">
    <property type="entry name" value="RNA POLYMERASE ECF-TYPE SIGMA FACTO"/>
    <property type="match status" value="1"/>
</dbReference>
<dbReference type="NCBIfam" id="TIGR02937">
    <property type="entry name" value="sigma70-ECF"/>
    <property type="match status" value="1"/>
</dbReference>
<dbReference type="EMBL" id="CP089982">
    <property type="protein sequence ID" value="WXA94441.1"/>
    <property type="molecule type" value="Genomic_DNA"/>
</dbReference>
<proteinExistence type="inferred from homology"/>
<evidence type="ECO:0000256" key="1">
    <source>
        <dbReference type="ARBA" id="ARBA00010641"/>
    </source>
</evidence>
<evidence type="ECO:0000313" key="9">
    <source>
        <dbReference type="Proteomes" id="UP001379533"/>
    </source>
</evidence>
<dbReference type="InterPro" id="IPR036388">
    <property type="entry name" value="WH-like_DNA-bd_sf"/>
</dbReference>
<evidence type="ECO:0000259" key="7">
    <source>
        <dbReference type="Pfam" id="PF08281"/>
    </source>
</evidence>
<dbReference type="Proteomes" id="UP001379533">
    <property type="component" value="Chromosome"/>
</dbReference>
<dbReference type="Gene3D" id="1.10.1740.10">
    <property type="match status" value="1"/>
</dbReference>
<feature type="domain" description="RNA polymerase sigma factor 70 region 4 type 2" evidence="7">
    <location>
        <begin position="134"/>
        <end position="184"/>
    </location>
</feature>
<protein>
    <submittedName>
        <fullName evidence="8">Sigma-70 family RNA polymerase sigma factor</fullName>
    </submittedName>
</protein>
<sequence>MAVSSLAGTCLAPDHRAQEAPTVAMPTDFDTLYSAHAKFVWRAVVRLGVEPMAVEDVVQEIFLVVHRGLHDFEWRSSARTWIYGIAVNVVRHHRRARARKSHNAQESAEQLCTFPADPAHAPDAILEKAQAALLLLRVLDNLSSDLREVFVLAELEEITLAEIGKILGISSNTVASRLRAARQKFDQALVRERARDTWRVR</sequence>
<evidence type="ECO:0000313" key="8">
    <source>
        <dbReference type="EMBL" id="WXA94441.1"/>
    </source>
</evidence>
<keyword evidence="2" id="KW-0805">Transcription regulation</keyword>
<dbReference type="SUPFAM" id="SSF88946">
    <property type="entry name" value="Sigma2 domain of RNA polymerase sigma factors"/>
    <property type="match status" value="1"/>
</dbReference>
<keyword evidence="9" id="KW-1185">Reference proteome</keyword>
<dbReference type="InterPro" id="IPR007627">
    <property type="entry name" value="RNA_pol_sigma70_r2"/>
</dbReference>
<gene>
    <name evidence="8" type="ORF">LZC95_49345</name>
</gene>
<evidence type="ECO:0000256" key="5">
    <source>
        <dbReference type="ARBA" id="ARBA00023163"/>
    </source>
</evidence>
<comment type="similarity">
    <text evidence="1">Belongs to the sigma-70 factor family. ECF subfamily.</text>
</comment>
<reference evidence="8 9" key="1">
    <citation type="submission" date="2021-12" db="EMBL/GenBank/DDBJ databases">
        <title>Discovery of the Pendulisporaceae a myxobacterial family with distinct sporulation behavior and unique specialized metabolism.</title>
        <authorList>
            <person name="Garcia R."/>
            <person name="Popoff A."/>
            <person name="Bader C.D."/>
            <person name="Loehr J."/>
            <person name="Walesch S."/>
            <person name="Walt C."/>
            <person name="Boldt J."/>
            <person name="Bunk B."/>
            <person name="Haeckl F.J.F.P.J."/>
            <person name="Gunesch A.P."/>
            <person name="Birkelbach J."/>
            <person name="Nuebel U."/>
            <person name="Pietschmann T."/>
            <person name="Bach T."/>
            <person name="Mueller R."/>
        </authorList>
    </citation>
    <scope>NUCLEOTIDE SEQUENCE [LARGE SCALE GENOMIC DNA]</scope>
    <source>
        <strain evidence="8 9">MSr12523</strain>
    </source>
</reference>
<accession>A0ABZ2K6X8</accession>
<dbReference type="InterPro" id="IPR013325">
    <property type="entry name" value="RNA_pol_sigma_r2"/>
</dbReference>
<feature type="domain" description="RNA polymerase sigma-70 region 2" evidence="6">
    <location>
        <begin position="32"/>
        <end position="99"/>
    </location>
</feature>
<dbReference type="PANTHER" id="PTHR43133:SF8">
    <property type="entry name" value="RNA POLYMERASE SIGMA FACTOR HI_1459-RELATED"/>
    <property type="match status" value="1"/>
</dbReference>
<keyword evidence="3" id="KW-0731">Sigma factor</keyword>
<keyword evidence="5" id="KW-0804">Transcription</keyword>
<dbReference type="RefSeq" id="WP_394845047.1">
    <property type="nucleotide sequence ID" value="NZ_CP089982.1"/>
</dbReference>
<dbReference type="Pfam" id="PF08281">
    <property type="entry name" value="Sigma70_r4_2"/>
    <property type="match status" value="1"/>
</dbReference>
<dbReference type="InterPro" id="IPR013324">
    <property type="entry name" value="RNA_pol_sigma_r3/r4-like"/>
</dbReference>
<dbReference type="InterPro" id="IPR013249">
    <property type="entry name" value="RNA_pol_sigma70_r4_t2"/>
</dbReference>
<name>A0ABZ2K6X8_9BACT</name>